<evidence type="ECO:0000313" key="5">
    <source>
        <dbReference type="EMBL" id="KAB1437790.1"/>
    </source>
</evidence>
<keyword evidence="1" id="KW-0285">Flavoprotein</keyword>
<feature type="domain" description="Putative nitroreductase TM1586" evidence="4">
    <location>
        <begin position="6"/>
        <end position="245"/>
    </location>
</feature>
<evidence type="ECO:0000256" key="1">
    <source>
        <dbReference type="ARBA" id="ARBA00022630"/>
    </source>
</evidence>
<dbReference type="PANTHER" id="PTHR23026">
    <property type="entry name" value="NADPH NITROREDUCTASE"/>
    <property type="match status" value="1"/>
</dbReference>
<dbReference type="OrthoDB" id="9814075at2"/>
<dbReference type="SUPFAM" id="SSF55469">
    <property type="entry name" value="FMN-dependent nitroreductase-like"/>
    <property type="match status" value="1"/>
</dbReference>
<organism evidence="5 6">
    <name type="scientific">Candidatus Galacturonatibacter soehngenii</name>
    <dbReference type="NCBI Taxonomy" id="2307010"/>
    <lineage>
        <taxon>Bacteria</taxon>
        <taxon>Bacillati</taxon>
        <taxon>Bacillota</taxon>
        <taxon>Clostridia</taxon>
        <taxon>Lachnospirales</taxon>
        <taxon>Lachnospiraceae</taxon>
        <taxon>Candidatus Galacturonatibacter</taxon>
    </lineage>
</organism>
<dbReference type="RefSeq" id="WP_151144325.1">
    <property type="nucleotide sequence ID" value="NZ_WAGX01000005.1"/>
</dbReference>
<accession>A0A7V7UBI3</accession>
<reference evidence="5 6" key="2">
    <citation type="submission" date="2020-02" db="EMBL/GenBank/DDBJ databases">
        <title>Candidatus Galacturonibacter soehngenii shows hetero-acetogenic catabolism of galacturonic acid but lacks a canonical carbon monoxide dehydrogenase/acetyl-CoA synthase complex.</title>
        <authorList>
            <person name="Diender M."/>
            <person name="Stouten G.R."/>
            <person name="Petersen J.F."/>
            <person name="Nielsen P.H."/>
            <person name="Dueholm M.S."/>
            <person name="Pronk J.T."/>
            <person name="Van Loosdrecht M.C.M."/>
        </authorList>
    </citation>
    <scope>NUCLEOTIDE SEQUENCE [LARGE SCALE GENOMIC DNA]</scope>
    <source>
        <strain evidence="5">GalUA</strain>
    </source>
</reference>
<reference evidence="5 6" key="1">
    <citation type="submission" date="2019-09" db="EMBL/GenBank/DDBJ databases">
        <authorList>
            <person name="Valk L.C."/>
        </authorList>
    </citation>
    <scope>NUCLEOTIDE SEQUENCE [LARGE SCALE GENOMIC DNA]</scope>
    <source>
        <strain evidence="5">GalUA</strain>
    </source>
</reference>
<dbReference type="Gene3D" id="3.40.109.30">
    <property type="entry name" value="putative nitroreductase (tm1586), domain 2"/>
    <property type="match status" value="1"/>
</dbReference>
<evidence type="ECO:0000256" key="2">
    <source>
        <dbReference type="ARBA" id="ARBA00022643"/>
    </source>
</evidence>
<protein>
    <submittedName>
        <fullName evidence="5">Nitroreductase</fullName>
    </submittedName>
</protein>
<keyword evidence="3" id="KW-0560">Oxidoreductase</keyword>
<keyword evidence="2" id="KW-0288">FMN</keyword>
<keyword evidence="6" id="KW-1185">Reference proteome</keyword>
<comment type="caution">
    <text evidence="5">The sequence shown here is derived from an EMBL/GenBank/DDBJ whole genome shotgun (WGS) entry which is preliminary data.</text>
</comment>
<dbReference type="Pfam" id="PF14512">
    <property type="entry name" value="TM1586_NiRdase"/>
    <property type="match status" value="1"/>
</dbReference>
<sequence length="277" mass="31550">MEKFSIEKAVRNRISVRTYEERPIAKEEKEKILAYMKHLENPFGVEVSFQIIETEAIKTEKLGTYGMIKGAKDFIGATVKEGEFALEALGYSFEELILYITSLGIGTCWLGGTFNKGGFSKAMGVKENDIFPAITPIGYPVEKRSVKDSLVRWAAKSDKRKAWEGLFYFEDFSTDLDKSVACEYGYALEMLRLAPSAANKQPWRVLFKDEAFHFYEAKSLKEDKIEIDIQRVDLGIGFCHFHKAAIEKDLTGKLTKLPSSDVVKEEKLTYLFSWVLQ</sequence>
<dbReference type="AlphaFoldDB" id="A0A7V7UBI3"/>
<evidence type="ECO:0000313" key="6">
    <source>
        <dbReference type="Proteomes" id="UP000461768"/>
    </source>
</evidence>
<dbReference type="InterPro" id="IPR029478">
    <property type="entry name" value="TM1586_NiRdase"/>
</dbReference>
<evidence type="ECO:0000259" key="4">
    <source>
        <dbReference type="Pfam" id="PF14512"/>
    </source>
</evidence>
<dbReference type="Gene3D" id="3.40.109.10">
    <property type="entry name" value="NADH Oxidase"/>
    <property type="match status" value="1"/>
</dbReference>
<dbReference type="GO" id="GO:0016491">
    <property type="term" value="F:oxidoreductase activity"/>
    <property type="evidence" value="ECO:0007669"/>
    <property type="project" value="UniProtKB-KW"/>
</dbReference>
<name>A0A7V7UBI3_9FIRM</name>
<dbReference type="EMBL" id="WAGX01000005">
    <property type="protein sequence ID" value="KAB1437790.1"/>
    <property type="molecule type" value="Genomic_DNA"/>
</dbReference>
<evidence type="ECO:0000256" key="3">
    <source>
        <dbReference type="ARBA" id="ARBA00023002"/>
    </source>
</evidence>
<dbReference type="InterPro" id="IPR000415">
    <property type="entry name" value="Nitroreductase-like"/>
</dbReference>
<proteinExistence type="predicted"/>
<dbReference type="Proteomes" id="UP000461768">
    <property type="component" value="Unassembled WGS sequence"/>
</dbReference>
<dbReference type="PANTHER" id="PTHR23026:SF90">
    <property type="entry name" value="IODOTYROSINE DEIODINASE 1"/>
    <property type="match status" value="1"/>
</dbReference>
<dbReference type="InterPro" id="IPR050627">
    <property type="entry name" value="Nitroreductase/BluB"/>
</dbReference>
<gene>
    <name evidence="5" type="ORF">F7O84_09350</name>
</gene>